<reference evidence="1 2" key="1">
    <citation type="submission" date="2019-09" db="EMBL/GenBank/DDBJ databases">
        <title>Chitinophaga ginsengihumi sp. nov., isolated from soil of ginseng rhizosphere.</title>
        <authorList>
            <person name="Lee J."/>
        </authorList>
    </citation>
    <scope>NUCLEOTIDE SEQUENCE [LARGE SCALE GENOMIC DNA]</scope>
    <source>
        <strain evidence="1 2">BN140078</strain>
    </source>
</reference>
<comment type="caution">
    <text evidence="1">The sequence shown here is derived from an EMBL/GenBank/DDBJ whole genome shotgun (WGS) entry which is preliminary data.</text>
</comment>
<evidence type="ECO:0000313" key="1">
    <source>
        <dbReference type="EMBL" id="KAA2242845.1"/>
    </source>
</evidence>
<reference evidence="1 2" key="2">
    <citation type="submission" date="2019-09" db="EMBL/GenBank/DDBJ databases">
        <authorList>
            <person name="Jin C."/>
        </authorList>
    </citation>
    <scope>NUCLEOTIDE SEQUENCE [LARGE SCALE GENOMIC DNA]</scope>
    <source>
        <strain evidence="1 2">BN140078</strain>
    </source>
</reference>
<protein>
    <submittedName>
        <fullName evidence="1">Uncharacterized protein</fullName>
    </submittedName>
</protein>
<name>A0A5B2VUU8_9BACT</name>
<sequence>MSTAIAKINGGSLMTEATFSAGKLKSAEEFLKKLNEAPPENELKPTPDGRARTLPISFVQMKLDEIYIGQWGTTELRLTQIGNEIIGNLVLWVIHPITGLKIERPGTAAVQITVDAVPAHLKFDKGDSPELTAQKNKDRNSWALDMQNKKPNALYLAAPKLKSEALKNAAATLGKVFGRDINRKLDDVDNYESIYTDEIQVNEVKAEVEEKFNNCTTQEALAAIWTEYKALQSNPQFKKLFSSKKAQLSFK</sequence>
<dbReference type="AlphaFoldDB" id="A0A5B2VUU8"/>
<dbReference type="RefSeq" id="WP_149837721.1">
    <property type="nucleotide sequence ID" value="NZ_VUOC01000002.1"/>
</dbReference>
<organism evidence="1 2">
    <name type="scientific">Chitinophaga agrisoli</name>
    <dbReference type="NCBI Taxonomy" id="2607653"/>
    <lineage>
        <taxon>Bacteria</taxon>
        <taxon>Pseudomonadati</taxon>
        <taxon>Bacteroidota</taxon>
        <taxon>Chitinophagia</taxon>
        <taxon>Chitinophagales</taxon>
        <taxon>Chitinophagaceae</taxon>
        <taxon>Chitinophaga</taxon>
    </lineage>
</organism>
<gene>
    <name evidence="1" type="ORF">F0L74_09970</name>
</gene>
<dbReference type="EMBL" id="VUOC01000002">
    <property type="protein sequence ID" value="KAA2242845.1"/>
    <property type="molecule type" value="Genomic_DNA"/>
</dbReference>
<dbReference type="Proteomes" id="UP000324611">
    <property type="component" value="Unassembled WGS sequence"/>
</dbReference>
<accession>A0A5B2VUU8</accession>
<evidence type="ECO:0000313" key="2">
    <source>
        <dbReference type="Proteomes" id="UP000324611"/>
    </source>
</evidence>
<keyword evidence="2" id="KW-1185">Reference proteome</keyword>
<proteinExistence type="predicted"/>